<evidence type="ECO:0000256" key="2">
    <source>
        <dbReference type="ARBA" id="ARBA00023242"/>
    </source>
</evidence>
<evidence type="ECO:0000313" key="4">
    <source>
        <dbReference type="EMBL" id="KAF4470381.1"/>
    </source>
</evidence>
<dbReference type="GO" id="GO:0000981">
    <property type="term" value="F:DNA-binding transcription factor activity, RNA polymerase II-specific"/>
    <property type="evidence" value="ECO:0007669"/>
    <property type="project" value="InterPro"/>
</dbReference>
<name>A0A8H4LJN1_9HYPO</name>
<evidence type="ECO:0000313" key="5">
    <source>
        <dbReference type="Proteomes" id="UP000554235"/>
    </source>
</evidence>
<evidence type="ECO:0000256" key="1">
    <source>
        <dbReference type="ARBA" id="ARBA00004123"/>
    </source>
</evidence>
<dbReference type="InterPro" id="IPR036864">
    <property type="entry name" value="Zn2-C6_fun-type_DNA-bd_sf"/>
</dbReference>
<dbReference type="GO" id="GO:0005634">
    <property type="term" value="C:nucleus"/>
    <property type="evidence" value="ECO:0007669"/>
    <property type="project" value="UniProtKB-SubCell"/>
</dbReference>
<dbReference type="CDD" id="cd00067">
    <property type="entry name" value="GAL4"/>
    <property type="match status" value="1"/>
</dbReference>
<dbReference type="OrthoDB" id="25818at2759"/>
<dbReference type="GO" id="GO:0045944">
    <property type="term" value="P:positive regulation of transcription by RNA polymerase II"/>
    <property type="evidence" value="ECO:0007669"/>
    <property type="project" value="TreeGrafter"/>
</dbReference>
<dbReference type="Gene3D" id="4.10.240.10">
    <property type="entry name" value="Zn(2)-C6 fungal-type DNA-binding domain"/>
    <property type="match status" value="1"/>
</dbReference>
<evidence type="ECO:0000259" key="3">
    <source>
        <dbReference type="PROSITE" id="PS50048"/>
    </source>
</evidence>
<dbReference type="SUPFAM" id="SSF51197">
    <property type="entry name" value="Clavaminate synthase-like"/>
    <property type="match status" value="1"/>
</dbReference>
<dbReference type="Proteomes" id="UP000554235">
    <property type="component" value="Unassembled WGS sequence"/>
</dbReference>
<dbReference type="InterPro" id="IPR008775">
    <property type="entry name" value="Phytyl_CoA_dOase-like"/>
</dbReference>
<reference evidence="4 5" key="1">
    <citation type="submission" date="2020-01" db="EMBL/GenBank/DDBJ databases">
        <title>Identification and distribution of gene clusters putatively required for synthesis of sphingolipid metabolism inhibitors in phylogenetically diverse species of the filamentous fungus Fusarium.</title>
        <authorList>
            <person name="Kim H.-S."/>
            <person name="Busman M."/>
            <person name="Brown D.W."/>
            <person name="Divon H."/>
            <person name="Uhlig S."/>
            <person name="Proctor R.H."/>
        </authorList>
    </citation>
    <scope>NUCLEOTIDE SEQUENCE [LARGE SCALE GENOMIC DNA]</scope>
    <source>
        <strain evidence="4 5">NRRL 20459</strain>
    </source>
</reference>
<gene>
    <name evidence="4" type="ORF">FALBO_2716</name>
</gene>
<keyword evidence="5" id="KW-1185">Reference proteome</keyword>
<dbReference type="InterPro" id="IPR021858">
    <property type="entry name" value="Fun_TF"/>
</dbReference>
<dbReference type="Pfam" id="PF11951">
    <property type="entry name" value="Fungal_trans_2"/>
    <property type="match status" value="1"/>
</dbReference>
<feature type="domain" description="Zn(2)-C6 fungal-type" evidence="3">
    <location>
        <begin position="304"/>
        <end position="332"/>
    </location>
</feature>
<dbReference type="GO" id="GO:0008270">
    <property type="term" value="F:zinc ion binding"/>
    <property type="evidence" value="ECO:0007669"/>
    <property type="project" value="InterPro"/>
</dbReference>
<comment type="caution">
    <text evidence="4">The sequence shown here is derived from an EMBL/GenBank/DDBJ whole genome shotgun (WGS) entry which is preliminary data.</text>
</comment>
<dbReference type="PROSITE" id="PS50048">
    <property type="entry name" value="ZN2_CY6_FUNGAL_2"/>
    <property type="match status" value="1"/>
</dbReference>
<sequence>MSVLDKYGPEVQKAPADTPLEDIIALLKRDGGVFAKGLIPEADVDKAYDECRERLKADVEWSGSFFPKETQKAPSLLALSPTYARTQVMNPVYQAVVDHFLTTRSWFWWGDERKESVSKPYLHSCTAMRIGPGGKAQPLHRDDYISHNIHQDIDKWDDERDANRETAVGLFVAGSKVTRENGGTQFIPGSHLWGSKRGPPRVEDCIFAEMDKGDAFIMLASAYHGGGTNSTKDEHRLMFATFSIRGFLRQEENQFLAVPHEVAVKLDQDIQAFMGYSMSDPSCGFVEHVDPIYLLRPELKTDPACGTCRKKCRKCDRKRPICDRCRTKGLHCEGYPPRFQFCEITVPDSRGSDNATQDSVTVASTQLFPLSAPTGDSSTEPSSAVPDTLAVVSTVDSASPQTSLSPDQVLPDATILSLPSPSSHASFSPIRIEPPPLIEGTDLEHDLISNRPLIDYFDQVLSKHLTISIQGTDNHFREHIIPLAHQHQGVLHALLGLSACHMHISGKSDRQHFVTISLQYRVSALHSLGSLLLQEEVSGLASSEEEYVLGMVLLLVLHDVCETGVSTHGAHLTGVSFLCKRLACPTDFSTRSRASMFFISALAWLDMLRGFSGAEKLAYSEDVRQCVRDHGSLSLHTLVGCPPIIFHRIGQVLEAGKAFLAGDLLVGQFQIQLDDAERFFRGWDPDQAVYPTGHQEWRHLAEAYRHACLLRILRFPDSFALSCEDPRIKASVAAIFDVCAAIPRDTAFYKRLLFPLFLAGADTSSQHQMHYASWCVGEIKHSTGFQHPAMTEMLTNVWEERRTNPNGWSNVPWMEFTCSELLRSQHAYLFF</sequence>
<dbReference type="PANTHER" id="PTHR37534">
    <property type="entry name" value="TRANSCRIPTIONAL ACTIVATOR PROTEIN UGA3"/>
    <property type="match status" value="1"/>
</dbReference>
<dbReference type="Pfam" id="PF00172">
    <property type="entry name" value="Zn_clus"/>
    <property type="match status" value="1"/>
</dbReference>
<dbReference type="GO" id="GO:0000976">
    <property type="term" value="F:transcription cis-regulatory region binding"/>
    <property type="evidence" value="ECO:0007669"/>
    <property type="project" value="TreeGrafter"/>
</dbReference>
<dbReference type="AlphaFoldDB" id="A0A8H4LJN1"/>
<comment type="subcellular location">
    <subcellularLocation>
        <location evidence="1">Nucleus</location>
    </subcellularLocation>
</comment>
<dbReference type="InterPro" id="IPR001138">
    <property type="entry name" value="Zn2Cys6_DnaBD"/>
</dbReference>
<dbReference type="PANTHER" id="PTHR37534:SF49">
    <property type="entry name" value="LYSINE BIOSYNTHESIS REGULATORY PROTEIN LYS14"/>
    <property type="match status" value="1"/>
</dbReference>
<proteinExistence type="predicted"/>
<protein>
    <submittedName>
        <fullName evidence="4">C6 zinc finger domain</fullName>
    </submittedName>
</protein>
<dbReference type="Gene3D" id="2.60.120.620">
    <property type="entry name" value="q2cbj1_9rhob like domain"/>
    <property type="match status" value="1"/>
</dbReference>
<keyword evidence="2" id="KW-0539">Nucleus</keyword>
<organism evidence="4 5">
    <name type="scientific">Fusarium albosuccineum</name>
    <dbReference type="NCBI Taxonomy" id="1237068"/>
    <lineage>
        <taxon>Eukaryota</taxon>
        <taxon>Fungi</taxon>
        <taxon>Dikarya</taxon>
        <taxon>Ascomycota</taxon>
        <taxon>Pezizomycotina</taxon>
        <taxon>Sordariomycetes</taxon>
        <taxon>Hypocreomycetidae</taxon>
        <taxon>Hypocreales</taxon>
        <taxon>Nectriaceae</taxon>
        <taxon>Fusarium</taxon>
        <taxon>Fusarium decemcellulare species complex</taxon>
    </lineage>
</organism>
<accession>A0A8H4LJN1</accession>
<dbReference type="Pfam" id="PF05721">
    <property type="entry name" value="PhyH"/>
    <property type="match status" value="1"/>
</dbReference>
<dbReference type="EMBL" id="JAADYS010000355">
    <property type="protein sequence ID" value="KAF4470381.1"/>
    <property type="molecule type" value="Genomic_DNA"/>
</dbReference>
<dbReference type="SUPFAM" id="SSF57701">
    <property type="entry name" value="Zn2/Cys6 DNA-binding domain"/>
    <property type="match status" value="1"/>
</dbReference>